<evidence type="ECO:0000259" key="6">
    <source>
        <dbReference type="PROSITE" id="PS50157"/>
    </source>
</evidence>
<sequence>MDFNSMLCHICYSRFLDCCCLDSLQVTSEMPYIAPEMLLNDVGVNPDVNSYAFDMSLFDRDDTEALAPLYEYVNAAYRQPLNNEHIQSMEANGTKVQSTTIQTHIEETYTPGDRLSARPPKPRRAAQRRQAPRDGGFACKADDCDKVFNRQCDLNRHQKTHMIEKPHVCLTCSKGFLYPKDLQRHERQHIDPSLALNLYRCDHPTCTNLDGFSRKDNLLRHKRNQHQMSPVAA</sequence>
<dbReference type="PROSITE" id="PS00028">
    <property type="entry name" value="ZINC_FINGER_C2H2_1"/>
    <property type="match status" value="2"/>
</dbReference>
<dbReference type="GO" id="GO:0000978">
    <property type="term" value="F:RNA polymerase II cis-regulatory region sequence-specific DNA binding"/>
    <property type="evidence" value="ECO:0007669"/>
    <property type="project" value="TreeGrafter"/>
</dbReference>
<dbReference type="PROSITE" id="PS50157">
    <property type="entry name" value="ZINC_FINGER_C2H2_2"/>
    <property type="match status" value="2"/>
</dbReference>
<evidence type="ECO:0000313" key="8">
    <source>
        <dbReference type="Proteomes" id="UP000472372"/>
    </source>
</evidence>
<keyword evidence="4" id="KW-0862">Zinc</keyword>
<dbReference type="SUPFAM" id="SSF57667">
    <property type="entry name" value="beta-beta-alpha zinc fingers"/>
    <property type="match status" value="1"/>
</dbReference>
<dbReference type="Pfam" id="PF00096">
    <property type="entry name" value="zf-C2H2"/>
    <property type="match status" value="1"/>
</dbReference>
<dbReference type="FunFam" id="3.30.160.60:FF:000100">
    <property type="entry name" value="Zinc finger 45-like"/>
    <property type="match status" value="1"/>
</dbReference>
<evidence type="ECO:0000313" key="7">
    <source>
        <dbReference type="EMBL" id="CAE7175285.1"/>
    </source>
</evidence>
<keyword evidence="1" id="KW-0479">Metal-binding</keyword>
<gene>
    <name evidence="7" type="ORF">PTTW11_05777</name>
</gene>
<protein>
    <recommendedName>
        <fullName evidence="5">C2H2 type master regulator of conidiophore development brlA</fullName>
    </recommendedName>
</protein>
<dbReference type="GO" id="GO:0000785">
    <property type="term" value="C:chromatin"/>
    <property type="evidence" value="ECO:0007669"/>
    <property type="project" value="TreeGrafter"/>
</dbReference>
<dbReference type="InterPro" id="IPR013087">
    <property type="entry name" value="Znf_C2H2_type"/>
</dbReference>
<keyword evidence="3" id="KW-0863">Zinc-finger</keyword>
<accession>A0A6S6W2L8</accession>
<reference evidence="7" key="1">
    <citation type="submission" date="2021-02" db="EMBL/GenBank/DDBJ databases">
        <authorList>
            <person name="Syme A R."/>
            <person name="Syme A R."/>
            <person name="Moolhuijzen P."/>
        </authorList>
    </citation>
    <scope>NUCLEOTIDE SEQUENCE</scope>
    <source>
        <strain evidence="7">W1-1</strain>
    </source>
</reference>
<dbReference type="InterPro" id="IPR036236">
    <property type="entry name" value="Znf_C2H2_sf"/>
</dbReference>
<feature type="domain" description="C2H2-type" evidence="6">
    <location>
        <begin position="137"/>
        <end position="166"/>
    </location>
</feature>
<feature type="domain" description="C2H2-type" evidence="6">
    <location>
        <begin position="167"/>
        <end position="189"/>
    </location>
</feature>
<dbReference type="Pfam" id="PF26177">
    <property type="entry name" value="zf_C2H2_17_1st"/>
    <property type="match status" value="1"/>
</dbReference>
<name>A0A6S6W2L8_9PLEO</name>
<dbReference type="PANTHER" id="PTHR14003">
    <property type="entry name" value="TRANSCRIPTIONAL REPRESSOR PROTEIN YY"/>
    <property type="match status" value="1"/>
</dbReference>
<dbReference type="PANTHER" id="PTHR14003:SF19">
    <property type="entry name" value="YY2 TRANSCRIPTION FACTOR"/>
    <property type="match status" value="1"/>
</dbReference>
<dbReference type="AlphaFoldDB" id="A0A6S6W2L8"/>
<evidence type="ECO:0000256" key="1">
    <source>
        <dbReference type="ARBA" id="ARBA00022723"/>
    </source>
</evidence>
<evidence type="ECO:0000256" key="3">
    <source>
        <dbReference type="ARBA" id="ARBA00022771"/>
    </source>
</evidence>
<evidence type="ECO:0000256" key="4">
    <source>
        <dbReference type="ARBA" id="ARBA00022833"/>
    </source>
</evidence>
<proteinExistence type="predicted"/>
<evidence type="ECO:0000256" key="5">
    <source>
        <dbReference type="ARBA" id="ARBA00044085"/>
    </source>
</evidence>
<organism evidence="7 8">
    <name type="scientific">Pyrenophora teres f. teres</name>
    <dbReference type="NCBI Taxonomy" id="97479"/>
    <lineage>
        <taxon>Eukaryota</taxon>
        <taxon>Fungi</taxon>
        <taxon>Dikarya</taxon>
        <taxon>Ascomycota</taxon>
        <taxon>Pezizomycotina</taxon>
        <taxon>Dothideomycetes</taxon>
        <taxon>Pleosporomycetidae</taxon>
        <taxon>Pleosporales</taxon>
        <taxon>Pleosporineae</taxon>
        <taxon>Pleosporaceae</taxon>
        <taxon>Pyrenophora</taxon>
    </lineage>
</organism>
<dbReference type="EMBL" id="HG992981">
    <property type="protein sequence ID" value="CAE7175285.1"/>
    <property type="molecule type" value="Genomic_DNA"/>
</dbReference>
<dbReference type="GO" id="GO:0000981">
    <property type="term" value="F:DNA-binding transcription factor activity, RNA polymerase II-specific"/>
    <property type="evidence" value="ECO:0007669"/>
    <property type="project" value="TreeGrafter"/>
</dbReference>
<dbReference type="InterPro" id="IPR059009">
    <property type="entry name" value="Znf_C2H2_17_1st"/>
</dbReference>
<dbReference type="Gene3D" id="3.30.160.60">
    <property type="entry name" value="Classic Zinc Finger"/>
    <property type="match status" value="2"/>
</dbReference>
<dbReference type="Proteomes" id="UP000472372">
    <property type="component" value="Chromosome 5"/>
</dbReference>
<dbReference type="GO" id="GO:0008270">
    <property type="term" value="F:zinc ion binding"/>
    <property type="evidence" value="ECO:0007669"/>
    <property type="project" value="UniProtKB-KW"/>
</dbReference>
<dbReference type="SMART" id="SM00355">
    <property type="entry name" value="ZnF_C2H2"/>
    <property type="match status" value="3"/>
</dbReference>
<evidence type="ECO:0000256" key="2">
    <source>
        <dbReference type="ARBA" id="ARBA00022737"/>
    </source>
</evidence>
<dbReference type="GO" id="GO:0005667">
    <property type="term" value="C:transcription regulator complex"/>
    <property type="evidence" value="ECO:0007669"/>
    <property type="project" value="TreeGrafter"/>
</dbReference>
<keyword evidence="2" id="KW-0677">Repeat</keyword>